<evidence type="ECO:0000256" key="27">
    <source>
        <dbReference type="SAM" id="MobiDB-lite"/>
    </source>
</evidence>
<evidence type="ECO:0000256" key="11">
    <source>
        <dbReference type="ARBA" id="ARBA00023180"/>
    </source>
</evidence>
<dbReference type="NCBIfam" id="TIGR01360">
    <property type="entry name" value="aden_kin_iso1"/>
    <property type="match status" value="1"/>
</dbReference>
<gene>
    <name evidence="26" type="primary">AK1</name>
    <name evidence="30" type="ORF">UY3_04687</name>
</gene>
<dbReference type="InterPro" id="IPR028582">
    <property type="entry name" value="AK1"/>
</dbReference>
<dbReference type="FunFam" id="3.40.50.300:FF:000315">
    <property type="entry name" value="Adenylate kinase 1"/>
    <property type="match status" value="1"/>
</dbReference>
<keyword evidence="31" id="KW-1185">Reference proteome</keyword>
<keyword evidence="11" id="KW-0325">Glycoprotein</keyword>
<comment type="catalytic activity">
    <reaction evidence="15">
        <text>dAMP + dATP = 2 dADP</text>
        <dbReference type="Rhea" id="RHEA:78311"/>
        <dbReference type="ChEBI" id="CHEBI:57667"/>
        <dbReference type="ChEBI" id="CHEBI:58245"/>
        <dbReference type="ChEBI" id="CHEBI:61404"/>
    </reaction>
</comment>
<comment type="subcellular location">
    <subcellularLocation>
        <location evidence="4 26">Cytoplasm</location>
    </subcellularLocation>
</comment>
<comment type="similarity">
    <text evidence="26">Belongs to the adenylate kinase family. AK1 subfamily.</text>
</comment>
<organism evidence="30 31">
    <name type="scientific">Chelonia mydas</name>
    <name type="common">Green sea-turtle</name>
    <name type="synonym">Chelonia agassizi</name>
    <dbReference type="NCBI Taxonomy" id="8469"/>
    <lineage>
        <taxon>Eukaryota</taxon>
        <taxon>Metazoa</taxon>
        <taxon>Chordata</taxon>
        <taxon>Craniata</taxon>
        <taxon>Vertebrata</taxon>
        <taxon>Euteleostomi</taxon>
        <taxon>Archelosauria</taxon>
        <taxon>Testudinata</taxon>
        <taxon>Testudines</taxon>
        <taxon>Cryptodira</taxon>
        <taxon>Durocryptodira</taxon>
        <taxon>Americhelydia</taxon>
        <taxon>Chelonioidea</taxon>
        <taxon>Cheloniidae</taxon>
        <taxon>Chelonia</taxon>
    </lineage>
</organism>
<dbReference type="GO" id="GO:0004017">
    <property type="term" value="F:AMP kinase activity"/>
    <property type="evidence" value="ECO:0007669"/>
    <property type="project" value="UniProtKB-UniRule"/>
</dbReference>
<evidence type="ECO:0000256" key="22">
    <source>
        <dbReference type="ARBA" id="ARBA00048620"/>
    </source>
</evidence>
<dbReference type="eggNOG" id="ENOG502RZQ9">
    <property type="taxonomic scope" value="Eukaryota"/>
</dbReference>
<dbReference type="STRING" id="8469.M7BLK4"/>
<evidence type="ECO:0000256" key="14">
    <source>
        <dbReference type="ARBA" id="ARBA00045096"/>
    </source>
</evidence>
<dbReference type="HAMAP" id="MF_00235">
    <property type="entry name" value="Adenylate_kinase_Adk"/>
    <property type="match status" value="2"/>
</dbReference>
<feature type="compositionally biased region" description="Low complexity" evidence="27">
    <location>
        <begin position="1209"/>
        <end position="1239"/>
    </location>
</feature>
<comment type="catalytic activity">
    <reaction evidence="14">
        <text>a ribonucleoside 5'-phosphate + ATP = a ribonucleoside 5'-diphosphate + ADP</text>
        <dbReference type="Rhea" id="RHEA:24036"/>
        <dbReference type="ChEBI" id="CHEBI:30616"/>
        <dbReference type="ChEBI" id="CHEBI:57930"/>
        <dbReference type="ChEBI" id="CHEBI:58043"/>
        <dbReference type="ChEBI" id="CHEBI:456216"/>
        <dbReference type="EC" id="2.7.4.4"/>
    </reaction>
</comment>
<evidence type="ECO:0000256" key="23">
    <source>
        <dbReference type="ARBA" id="ARBA00048759"/>
    </source>
</evidence>
<name>M7BLK4_CHEMY</name>
<evidence type="ECO:0000256" key="16">
    <source>
        <dbReference type="ARBA" id="ARBA00045111"/>
    </source>
</evidence>
<protein>
    <recommendedName>
        <fullName evidence="26">Adenylate kinase isoenzyme 1</fullName>
        <shortName evidence="26">AK 1</shortName>
        <ecNumber evidence="26">2.7.4.3</ecNumber>
        <ecNumber evidence="26">2.7.4.6</ecNumber>
    </recommendedName>
    <alternativeName>
        <fullName evidence="26">ATP-AMP transphosphorylase 1</fullName>
    </alternativeName>
    <alternativeName>
        <fullName evidence="26">ATP:AMP phosphotransferase</fullName>
    </alternativeName>
    <alternativeName>
        <fullName evidence="26">Adenylate monophosphate kinase</fullName>
    </alternativeName>
    <alternativeName>
        <fullName evidence="26">Myokinase</fullName>
    </alternativeName>
</protein>
<dbReference type="Gene3D" id="3.40.50.300">
    <property type="entry name" value="P-loop containing nucleotide triphosphate hydrolases"/>
    <property type="match status" value="2"/>
</dbReference>
<dbReference type="Pfam" id="PF26060">
    <property type="entry name" value="TGFBR3_N"/>
    <property type="match status" value="2"/>
</dbReference>
<sequence>MGSQQHREKHLFIRSCRCAGSQRKSMLTGLMYYHPEDPIDYLERCLQKVRELGGPEKVQWDTFIGQERRTLPPINGGQGKKPIFWTDPLAGPYRRYGCLPPIQSQFSIESDSDMTESTGLIQEYDVFNPSRPRPKIIFVIGGPGSGKGTQSTKMASHFGFVCILVGEILRNQLIHHATSDRKWELIAKIIANGELAPAETTIEELKQQFIKQQDAKGFVVDGFPREIGQAFTFEEQIGSPDLVVFLACSNQCLRQRLEKRAQEQGRPDDNAHAIDRRVETFKQNIPLIVKYYQEKSIIVRFDADREEDDVFGDISAMVQERLFPHGIDTAGSPQLALLDSPYGADREHPQEEDEEGQTEELLCPDLLRMAAEKLKNSKIIFVVGGPGSGKGTQCEKIVQKYGYTHLSTGDLLRAEVNSGSERGKKLSAIMEKGELVPLETVLDMLRDAMVAKADVSKGFLIDGYPREVKQGVEFEKKIAPPTLLLYVDAGKDTMVKRLLKRGETSGRVDDNEETIKKRLDTYYKATEPVIAFYEKRGIIRKLNAEGSVDDVFIQHQFHGPSLTLLAPPPLPMLSPNCLYERRISCGDTQLLPTLPFKTILKRVRFYECRQHICTIVSKKVNVQNDFHIKRGKEQSGARGVTQDDPMSSPALIIYKPGPMSADVCTLQQMMKDKVSYTTGKTVSGCVSRSTVGGPQEVHVLQVKMEKMGHFQLSVSSAGRTTPPERKVLFVIICDKSCRVTVHSADLHPTFVSNNMVSGVTRNVSSAFEHISDELLVQRVKEHYGGITSFTKLENPNHIHFRVGEDASSPEDCIVQSGFSARRYLQTEFLVQEVKGCTSPSAKKGKEAHILHVQQGPEETSSQPVEVKVNVVCPEAKLLQDLKILLILQSQPNVTWNIDTQRTVSIMASGKYWITIFPSKALDENVLPDNEQGLIGLARERGFDDIASYTDIPSATHVTLELHRCEPEVKTPPPTPAQHPVTVNIVQAFFSLSRPWKCMDDSIEIVMLKTTLQLILTLASSLEKVEVPLECKLPQELHLQLYRTQDFKWPSTTVLEVNKAAYVQVSFRAGIAQTPLKVEGCSLQAAGEGAQQLLIQPVTALGQAVTVLKPTEATLGRELHRFSFVYSLAGGGPFPPCATLSCRVTLPFNDSTVERKLEVTLQDTRPPPSSLGIEAVVGITFAAFLIGTLLTAALWCIYSHTRPMAKMQPVSTNAPASESSSPNHSVSSTQSTPCSTSSMA</sequence>
<evidence type="ECO:0000256" key="8">
    <source>
        <dbReference type="ARBA" id="ARBA00022741"/>
    </source>
</evidence>
<dbReference type="GO" id="GO:0005737">
    <property type="term" value="C:cytoplasm"/>
    <property type="evidence" value="ECO:0007669"/>
    <property type="project" value="UniProtKB-SubCell"/>
</dbReference>
<dbReference type="GO" id="GO:0047506">
    <property type="term" value="F:dAMP kinase activity"/>
    <property type="evidence" value="ECO:0007669"/>
    <property type="project" value="RHEA"/>
</dbReference>
<dbReference type="PANTHER" id="PTHR23359">
    <property type="entry name" value="NUCLEOTIDE KINASE"/>
    <property type="match status" value="1"/>
</dbReference>
<keyword evidence="8 26" id="KW-0547">Nucleotide-binding</keyword>
<feature type="binding site" evidence="26">
    <location>
        <position position="507"/>
    </location>
    <ligand>
        <name>AMP</name>
        <dbReference type="ChEBI" id="CHEBI:456215"/>
    </ligand>
</feature>
<reference evidence="31" key="1">
    <citation type="journal article" date="2013" name="Nat. Genet.">
        <title>The draft genomes of soft-shell turtle and green sea turtle yield insights into the development and evolution of the turtle-specific body plan.</title>
        <authorList>
            <person name="Wang Z."/>
            <person name="Pascual-Anaya J."/>
            <person name="Zadissa A."/>
            <person name="Li W."/>
            <person name="Niimura Y."/>
            <person name="Huang Z."/>
            <person name="Li C."/>
            <person name="White S."/>
            <person name="Xiong Z."/>
            <person name="Fang D."/>
            <person name="Wang B."/>
            <person name="Ming Y."/>
            <person name="Chen Y."/>
            <person name="Zheng Y."/>
            <person name="Kuraku S."/>
            <person name="Pignatelli M."/>
            <person name="Herrero J."/>
            <person name="Beal K."/>
            <person name="Nozawa M."/>
            <person name="Li Q."/>
            <person name="Wang J."/>
            <person name="Zhang H."/>
            <person name="Yu L."/>
            <person name="Shigenobu S."/>
            <person name="Wang J."/>
            <person name="Liu J."/>
            <person name="Flicek P."/>
            <person name="Searle S."/>
            <person name="Wang J."/>
            <person name="Kuratani S."/>
            <person name="Yin Y."/>
            <person name="Aken B."/>
            <person name="Zhang G."/>
            <person name="Irie N."/>
        </authorList>
    </citation>
    <scope>NUCLEOTIDE SEQUENCE [LARGE SCALE GENOMIC DNA]</scope>
</reference>
<feature type="region of interest" description="LID" evidence="26">
    <location>
        <begin position="500"/>
        <end position="510"/>
    </location>
</feature>
<dbReference type="InterPro" id="IPR027417">
    <property type="entry name" value="P-loop_NTPase"/>
</dbReference>
<comment type="catalytic activity">
    <reaction evidence="20">
        <text>dATP + AMP = dADP + ADP</text>
        <dbReference type="Rhea" id="RHEA:79899"/>
        <dbReference type="ChEBI" id="CHEBI:57667"/>
        <dbReference type="ChEBI" id="CHEBI:61404"/>
        <dbReference type="ChEBI" id="CHEBI:456215"/>
        <dbReference type="ChEBI" id="CHEBI:456216"/>
    </reaction>
</comment>
<evidence type="ECO:0000259" key="29">
    <source>
        <dbReference type="Pfam" id="PF26060"/>
    </source>
</evidence>
<dbReference type="PROSITE" id="PS00113">
    <property type="entry name" value="ADENYLATE_KINASE"/>
    <property type="match status" value="2"/>
</dbReference>
<evidence type="ECO:0000313" key="30">
    <source>
        <dbReference type="EMBL" id="EMP38109.1"/>
    </source>
</evidence>
<feature type="region of interest" description="NMPbind" evidence="26">
    <location>
        <begin position="407"/>
        <end position="436"/>
    </location>
</feature>
<dbReference type="EMBL" id="KB520693">
    <property type="protein sequence ID" value="EMP38109.1"/>
    <property type="molecule type" value="Genomic_DNA"/>
</dbReference>
<comment type="catalytic activity">
    <reaction evidence="13">
        <text>dCDP + GTP = dCTP + GDP</text>
        <dbReference type="Rhea" id="RHEA:79875"/>
        <dbReference type="ChEBI" id="CHEBI:37565"/>
        <dbReference type="ChEBI" id="CHEBI:58189"/>
        <dbReference type="ChEBI" id="CHEBI:58593"/>
        <dbReference type="ChEBI" id="CHEBI:61481"/>
    </reaction>
</comment>
<keyword evidence="6 26" id="KW-0963">Cytoplasm</keyword>
<evidence type="ECO:0000256" key="6">
    <source>
        <dbReference type="ARBA" id="ARBA00022490"/>
    </source>
</evidence>
<comment type="function">
    <text evidence="17">Catalyzes the reversible transfer of the terminal phosphate group between ATP and AMP. Also displays broad nucleoside diphosphate kinase activity. Plays an important role in cellular energy homeostasis and in adenine nucleotide metabolism. Also catalyzes at a very low rate the synthesis of thiamine triphosphate (ThTP) from thiamine diphosphate (ThDP) and ADP.</text>
</comment>
<evidence type="ECO:0000256" key="19">
    <source>
        <dbReference type="ARBA" id="ARBA00047439"/>
    </source>
</evidence>
<keyword evidence="9 26" id="KW-0418">Kinase</keyword>
<dbReference type="GO" id="GO:0046033">
    <property type="term" value="P:AMP metabolic process"/>
    <property type="evidence" value="ECO:0007669"/>
    <property type="project" value="UniProtKB-UniRule"/>
</dbReference>
<evidence type="ECO:0000256" key="13">
    <source>
        <dbReference type="ARBA" id="ARBA00045094"/>
    </source>
</evidence>
<dbReference type="InterPro" id="IPR000850">
    <property type="entry name" value="Adenylat/UMP-CMP_kin"/>
</dbReference>
<evidence type="ECO:0000256" key="3">
    <source>
        <dbReference type="ARBA" id="ARBA00000937"/>
    </source>
</evidence>
<feature type="binding site" evidence="26">
    <location>
        <position position="408"/>
    </location>
    <ligand>
        <name>AMP</name>
        <dbReference type="ChEBI" id="CHEBI:456215"/>
    </ligand>
</feature>
<feature type="binding site" evidence="26">
    <location>
        <begin position="387"/>
        <end position="392"/>
    </location>
    <ligand>
        <name>ATP</name>
        <dbReference type="ChEBI" id="CHEBI:30616"/>
    </ligand>
</feature>
<evidence type="ECO:0000256" key="21">
    <source>
        <dbReference type="ARBA" id="ARBA00048564"/>
    </source>
</evidence>
<dbReference type="EC" id="2.7.4.3" evidence="26"/>
<comment type="catalytic activity">
    <reaction evidence="19">
        <text>GTP + UDP = UTP + GDP</text>
        <dbReference type="Rhea" id="RHEA:79863"/>
        <dbReference type="ChEBI" id="CHEBI:37565"/>
        <dbReference type="ChEBI" id="CHEBI:46398"/>
        <dbReference type="ChEBI" id="CHEBI:58189"/>
        <dbReference type="ChEBI" id="CHEBI:58223"/>
    </reaction>
</comment>
<evidence type="ECO:0000256" key="4">
    <source>
        <dbReference type="ARBA" id="ARBA00004496"/>
    </source>
</evidence>
<evidence type="ECO:0000256" key="9">
    <source>
        <dbReference type="ARBA" id="ARBA00022777"/>
    </source>
</evidence>
<evidence type="ECO:0000256" key="17">
    <source>
        <dbReference type="ARBA" id="ARBA00045177"/>
    </source>
</evidence>
<comment type="catalytic activity">
    <reaction evidence="12">
        <text>dADP + GTP = dATP + GDP</text>
        <dbReference type="Rhea" id="RHEA:79871"/>
        <dbReference type="ChEBI" id="CHEBI:37565"/>
        <dbReference type="ChEBI" id="CHEBI:57667"/>
        <dbReference type="ChEBI" id="CHEBI:58189"/>
        <dbReference type="ChEBI" id="CHEBI:61404"/>
    </reaction>
</comment>
<dbReference type="GO" id="GO:0005524">
    <property type="term" value="F:ATP binding"/>
    <property type="evidence" value="ECO:0007669"/>
    <property type="project" value="UniProtKB-KW"/>
</dbReference>
<feature type="transmembrane region" description="Helical" evidence="28">
    <location>
        <begin position="1174"/>
        <end position="1197"/>
    </location>
</feature>
<dbReference type="GO" id="GO:0004550">
    <property type="term" value="F:nucleoside diphosphate kinase activity"/>
    <property type="evidence" value="ECO:0007669"/>
    <property type="project" value="UniProtKB-EC"/>
</dbReference>
<feature type="binding site" evidence="26">
    <location>
        <position position="518"/>
    </location>
    <ligand>
        <name>AMP</name>
        <dbReference type="ChEBI" id="CHEBI:456215"/>
    </ligand>
</feature>
<evidence type="ECO:0000256" key="10">
    <source>
        <dbReference type="ARBA" id="ARBA00022840"/>
    </source>
</evidence>
<feature type="region of interest" description="Disordered" evidence="27">
    <location>
        <begin position="1208"/>
        <end position="1239"/>
    </location>
</feature>
<keyword evidence="28" id="KW-1133">Transmembrane helix</keyword>
<dbReference type="EC" id="2.7.4.6" evidence="26"/>
<comment type="domain">
    <text evidence="26">Consists of three domains, a large central CORE domain and two small peripheral domains, NMPbind and LID, which undergo movements during catalysis. The LID domain closes over the site of phosphoryl transfer upon ATP binding. Assembling and dissambling the active center during each catalytic cycle provides an effective means to prevent ATP hydrolysis.</text>
</comment>
<evidence type="ECO:0000256" key="1">
    <source>
        <dbReference type="ARBA" id="ARBA00000082"/>
    </source>
</evidence>
<comment type="subunit">
    <text evidence="5 26">Monomer.</text>
</comment>
<dbReference type="Pfam" id="PF00406">
    <property type="entry name" value="ADK"/>
    <property type="match status" value="2"/>
</dbReference>
<dbReference type="CDD" id="cd01428">
    <property type="entry name" value="ADK"/>
    <property type="match status" value="2"/>
</dbReference>
<dbReference type="SUPFAM" id="SSF52540">
    <property type="entry name" value="P-loop containing nucleoside triphosphate hydrolases"/>
    <property type="match status" value="2"/>
</dbReference>
<feature type="region of interest" description="Disordered" evidence="27">
    <location>
        <begin position="334"/>
        <end position="358"/>
    </location>
</feature>
<evidence type="ECO:0000256" key="24">
    <source>
        <dbReference type="ARBA" id="ARBA00048824"/>
    </source>
</evidence>
<evidence type="ECO:0000256" key="2">
    <source>
        <dbReference type="ARBA" id="ARBA00000582"/>
    </source>
</evidence>
<comment type="catalytic activity">
    <reaction evidence="25">
        <text>thiamine diphosphate + ADP = thiamine triphosphate + AMP</text>
        <dbReference type="Rhea" id="RHEA:69180"/>
        <dbReference type="ChEBI" id="CHEBI:58937"/>
        <dbReference type="ChEBI" id="CHEBI:58938"/>
        <dbReference type="ChEBI" id="CHEBI:456215"/>
        <dbReference type="ChEBI" id="CHEBI:456216"/>
    </reaction>
</comment>
<evidence type="ECO:0000256" key="18">
    <source>
        <dbReference type="ARBA" id="ARBA00047390"/>
    </source>
</evidence>
<evidence type="ECO:0000256" key="7">
    <source>
        <dbReference type="ARBA" id="ARBA00022679"/>
    </source>
</evidence>
<evidence type="ECO:0000256" key="5">
    <source>
        <dbReference type="ARBA" id="ARBA00011245"/>
    </source>
</evidence>
<comment type="catalytic activity">
    <reaction evidence="1 26">
        <text>a 2'-deoxyribonucleoside 5'-diphosphate + ATP = a 2'-deoxyribonucleoside 5'-triphosphate + ADP</text>
        <dbReference type="Rhea" id="RHEA:44640"/>
        <dbReference type="ChEBI" id="CHEBI:30616"/>
        <dbReference type="ChEBI" id="CHEBI:61560"/>
        <dbReference type="ChEBI" id="CHEBI:73316"/>
        <dbReference type="ChEBI" id="CHEBI:456216"/>
        <dbReference type="EC" id="2.7.4.6"/>
    </reaction>
</comment>
<comment type="catalytic activity">
    <reaction evidence="22">
        <text>dTDP + GTP = dTTP + GDP</text>
        <dbReference type="Rhea" id="RHEA:79867"/>
        <dbReference type="ChEBI" id="CHEBI:37565"/>
        <dbReference type="ChEBI" id="CHEBI:37568"/>
        <dbReference type="ChEBI" id="CHEBI:58189"/>
        <dbReference type="ChEBI" id="CHEBI:58369"/>
    </reaction>
</comment>
<keyword evidence="28" id="KW-0472">Membrane</keyword>
<comment type="catalytic activity">
    <reaction evidence="16">
        <text>CDP + GTP = CTP + GDP</text>
        <dbReference type="Rhea" id="RHEA:79859"/>
        <dbReference type="ChEBI" id="CHEBI:37563"/>
        <dbReference type="ChEBI" id="CHEBI:37565"/>
        <dbReference type="ChEBI" id="CHEBI:58069"/>
        <dbReference type="ChEBI" id="CHEBI:58189"/>
    </reaction>
</comment>
<dbReference type="GO" id="GO:0046034">
    <property type="term" value="P:ATP metabolic process"/>
    <property type="evidence" value="ECO:0007669"/>
    <property type="project" value="UniProtKB-UniRule"/>
</dbReference>
<feature type="binding site" evidence="26">
    <location>
        <position position="413"/>
    </location>
    <ligand>
        <name>AMP</name>
        <dbReference type="ChEBI" id="CHEBI:456215"/>
    </ligand>
</feature>
<evidence type="ECO:0000256" key="12">
    <source>
        <dbReference type="ARBA" id="ARBA00045073"/>
    </source>
</evidence>
<dbReference type="InterPro" id="IPR058899">
    <property type="entry name" value="TGFBR3/Endoglin-like_N"/>
</dbReference>
<accession>M7BLK4</accession>
<dbReference type="PRINTS" id="PR00094">
    <property type="entry name" value="ADENYLTKNASE"/>
</dbReference>
<feature type="binding site" evidence="26">
    <location>
        <position position="470"/>
    </location>
    <ligand>
        <name>AMP</name>
        <dbReference type="ChEBI" id="CHEBI:456215"/>
    </ligand>
</feature>
<dbReference type="GO" id="GO:0009142">
    <property type="term" value="P:nucleoside triphosphate biosynthetic process"/>
    <property type="evidence" value="ECO:0007669"/>
    <property type="project" value="InterPro"/>
</dbReference>
<evidence type="ECO:0000256" key="20">
    <source>
        <dbReference type="ARBA" id="ARBA00047801"/>
    </source>
</evidence>
<keyword evidence="10 26" id="KW-0067">ATP-binding</keyword>
<proteinExistence type="inferred from homology"/>
<dbReference type="GO" id="GO:0006172">
    <property type="term" value="P:ADP biosynthetic process"/>
    <property type="evidence" value="ECO:0007669"/>
    <property type="project" value="UniProtKB-UniRule"/>
</dbReference>
<comment type="catalytic activity">
    <reaction evidence="21">
        <text>GDP + ATP = GTP + ADP</text>
        <dbReference type="Rhea" id="RHEA:27686"/>
        <dbReference type="ChEBI" id="CHEBI:30616"/>
        <dbReference type="ChEBI" id="CHEBI:37565"/>
        <dbReference type="ChEBI" id="CHEBI:58189"/>
        <dbReference type="ChEBI" id="CHEBI:456216"/>
        <dbReference type="EC" id="2.7.4.6"/>
    </reaction>
</comment>
<evidence type="ECO:0000256" key="28">
    <source>
        <dbReference type="SAM" id="Phobius"/>
    </source>
</evidence>
<comment type="catalytic activity">
    <reaction evidence="3 26">
        <text>a ribonucleoside 5'-diphosphate + ATP = a ribonucleoside 5'-triphosphate + ADP</text>
        <dbReference type="Rhea" id="RHEA:18113"/>
        <dbReference type="ChEBI" id="CHEBI:30616"/>
        <dbReference type="ChEBI" id="CHEBI:57930"/>
        <dbReference type="ChEBI" id="CHEBI:61557"/>
        <dbReference type="ChEBI" id="CHEBI:456216"/>
        <dbReference type="EC" id="2.7.4.6"/>
    </reaction>
</comment>
<feature type="binding site" evidence="26">
    <location>
        <begin position="463"/>
        <end position="466"/>
    </location>
    <ligand>
        <name>AMP</name>
        <dbReference type="ChEBI" id="CHEBI:456215"/>
    </ligand>
</feature>
<feature type="domain" description="TGFBR3/Endoglin-like N-terminal" evidence="29">
    <location>
        <begin position="678"/>
        <end position="827"/>
    </location>
</feature>
<comment type="catalytic activity">
    <reaction evidence="24">
        <text>dAMP + ATP = dADP + ADP</text>
        <dbReference type="Rhea" id="RHEA:23100"/>
        <dbReference type="ChEBI" id="CHEBI:30616"/>
        <dbReference type="ChEBI" id="CHEBI:57667"/>
        <dbReference type="ChEBI" id="CHEBI:58245"/>
        <dbReference type="ChEBI" id="CHEBI:456216"/>
    </reaction>
</comment>
<evidence type="ECO:0000256" key="26">
    <source>
        <dbReference type="HAMAP-Rule" id="MF_03171"/>
    </source>
</evidence>
<dbReference type="AlphaFoldDB" id="M7BLK4"/>
<keyword evidence="28" id="KW-0812">Transmembrane</keyword>
<feature type="domain" description="TGFBR3/Endoglin-like N-terminal" evidence="29">
    <location>
        <begin position="832"/>
        <end position="962"/>
    </location>
</feature>
<feature type="binding site" evidence="26">
    <location>
        <position position="501"/>
    </location>
    <ligand>
        <name>ATP</name>
        <dbReference type="ChEBI" id="CHEBI:30616"/>
    </ligand>
</feature>
<feature type="binding site" evidence="26">
    <location>
        <position position="546"/>
    </location>
    <ligand>
        <name>ATP</name>
        <dbReference type="ChEBI" id="CHEBI:30616"/>
    </ligand>
</feature>
<dbReference type="InterPro" id="IPR006267">
    <property type="entry name" value="AK1/5"/>
</dbReference>
<dbReference type="HAMAP" id="MF_03171">
    <property type="entry name" value="Adenylate_kinase_AK1"/>
    <property type="match status" value="1"/>
</dbReference>
<feature type="binding site" evidence="26">
    <location>
        <begin position="434"/>
        <end position="436"/>
    </location>
    <ligand>
        <name>AMP</name>
        <dbReference type="ChEBI" id="CHEBI:456215"/>
    </ligand>
</feature>
<keyword evidence="7 26" id="KW-0808">Transferase</keyword>
<comment type="catalytic activity">
    <reaction evidence="23">
        <text>dGDP + ATP = dGTP + ADP</text>
        <dbReference type="Rhea" id="RHEA:27690"/>
        <dbReference type="ChEBI" id="CHEBI:30616"/>
        <dbReference type="ChEBI" id="CHEBI:58595"/>
        <dbReference type="ChEBI" id="CHEBI:61429"/>
        <dbReference type="ChEBI" id="CHEBI:456216"/>
        <dbReference type="EC" id="2.7.4.6"/>
    </reaction>
</comment>
<dbReference type="InterPro" id="IPR033690">
    <property type="entry name" value="Adenylat_kinase_CS"/>
</dbReference>
<comment type="catalytic activity">
    <reaction evidence="2 26">
        <text>AMP + ATP = 2 ADP</text>
        <dbReference type="Rhea" id="RHEA:12973"/>
        <dbReference type="ChEBI" id="CHEBI:30616"/>
        <dbReference type="ChEBI" id="CHEBI:456215"/>
        <dbReference type="ChEBI" id="CHEBI:456216"/>
        <dbReference type="EC" id="2.7.4.3"/>
    </reaction>
</comment>
<evidence type="ECO:0000256" key="25">
    <source>
        <dbReference type="ARBA" id="ARBA00048851"/>
    </source>
</evidence>
<dbReference type="Proteomes" id="UP000031443">
    <property type="component" value="Unassembled WGS sequence"/>
</dbReference>
<evidence type="ECO:0000313" key="31">
    <source>
        <dbReference type="Proteomes" id="UP000031443"/>
    </source>
</evidence>
<evidence type="ECO:0000256" key="15">
    <source>
        <dbReference type="ARBA" id="ARBA00045110"/>
    </source>
</evidence>
<comment type="catalytic activity">
    <reaction evidence="18">
        <text>UDP + ATP = UTP + ADP</text>
        <dbReference type="Rhea" id="RHEA:25098"/>
        <dbReference type="ChEBI" id="CHEBI:30616"/>
        <dbReference type="ChEBI" id="CHEBI:46398"/>
        <dbReference type="ChEBI" id="CHEBI:58223"/>
        <dbReference type="ChEBI" id="CHEBI:456216"/>
        <dbReference type="EC" id="2.7.4.6"/>
    </reaction>
</comment>